<feature type="compositionally biased region" description="Polar residues" evidence="4">
    <location>
        <begin position="261"/>
        <end position="272"/>
    </location>
</feature>
<feature type="compositionally biased region" description="Basic and acidic residues" evidence="4">
    <location>
        <begin position="286"/>
        <end position="305"/>
    </location>
</feature>
<evidence type="ECO:0000256" key="1">
    <source>
        <dbReference type="ARBA" id="ARBA00022737"/>
    </source>
</evidence>
<evidence type="ECO:0000256" key="3">
    <source>
        <dbReference type="SAM" id="Coils"/>
    </source>
</evidence>
<dbReference type="Gene3D" id="1.25.40.10">
    <property type="entry name" value="Tetratricopeptide repeat domain"/>
    <property type="match status" value="1"/>
</dbReference>
<keyword evidence="2" id="KW-0802">TPR repeat</keyword>
<keyword evidence="1" id="KW-0677">Repeat</keyword>
<dbReference type="GO" id="GO:0005654">
    <property type="term" value="C:nucleoplasm"/>
    <property type="evidence" value="ECO:0007669"/>
    <property type="project" value="TreeGrafter"/>
</dbReference>
<feature type="compositionally biased region" description="Acidic residues" evidence="4">
    <location>
        <begin position="79"/>
        <end position="94"/>
    </location>
</feature>
<comment type="caution">
    <text evidence="5">The sequence shown here is derived from an EMBL/GenBank/DDBJ whole genome shotgun (WGS) entry which is preliminary data.</text>
</comment>
<dbReference type="GO" id="GO:0042393">
    <property type="term" value="F:histone binding"/>
    <property type="evidence" value="ECO:0007669"/>
    <property type="project" value="TreeGrafter"/>
</dbReference>
<dbReference type="PANTHER" id="PTHR15081:SF1">
    <property type="entry name" value="NUCLEAR AUTOANTIGENIC SPERM PROTEIN"/>
    <property type="match status" value="1"/>
</dbReference>
<dbReference type="Proteomes" id="UP000626109">
    <property type="component" value="Unassembled WGS sequence"/>
</dbReference>
<protein>
    <recommendedName>
        <fullName evidence="7">Tetratricopeptide SHNi-TPR domain-containing protein</fullName>
    </recommendedName>
</protein>
<evidence type="ECO:0000313" key="5">
    <source>
        <dbReference type="EMBL" id="CAE8648136.1"/>
    </source>
</evidence>
<evidence type="ECO:0008006" key="7">
    <source>
        <dbReference type="Google" id="ProtNLM"/>
    </source>
</evidence>
<accession>A0A813IAG4</accession>
<evidence type="ECO:0000256" key="4">
    <source>
        <dbReference type="SAM" id="MobiDB-lite"/>
    </source>
</evidence>
<evidence type="ECO:0000256" key="2">
    <source>
        <dbReference type="ARBA" id="ARBA00022803"/>
    </source>
</evidence>
<gene>
    <name evidence="5" type="ORF">PGLA2088_LOCUS6306</name>
</gene>
<feature type="region of interest" description="Disordered" evidence="4">
    <location>
        <begin position="261"/>
        <end position="305"/>
    </location>
</feature>
<dbReference type="InterPro" id="IPR051730">
    <property type="entry name" value="NASP-like"/>
</dbReference>
<evidence type="ECO:0000313" key="6">
    <source>
        <dbReference type="Proteomes" id="UP000626109"/>
    </source>
</evidence>
<proteinExistence type="predicted"/>
<dbReference type="PANTHER" id="PTHR15081">
    <property type="entry name" value="NUCLEAR AUTOANTIGENIC SPERM PROTEIN NASP -RELATED"/>
    <property type="match status" value="1"/>
</dbReference>
<name>A0A813IAG4_POLGL</name>
<dbReference type="AlphaFoldDB" id="A0A813IAG4"/>
<feature type="coiled-coil region" evidence="3">
    <location>
        <begin position="189"/>
        <end position="216"/>
    </location>
</feature>
<sequence length="305" mass="32830">MSEAQAGNAAEEAQSKLLHLQALRRKDPEAAAEALAEEVGRQAEILGTDVHPALGQLWFEYGDTLLELVEFGDSGEPKDDADEEEVGEAEDGEAEAGKAEVGEADETADGNSEPHGDDVDGDLQLAWECLETARRCLELRSAAPEDLTALSRTHGRLADLLLIQARFDEAVEESRACLDLCRRARASRASKQEGRIEEAEAEEEEEEEALAAVRLGEALRRSRGEATGEAQGLASEGAVMAVSRDSKSNASQVGRILQSSIGFGPSALTSGSGVPILEVPVRRKRPREEQEKDLAEEGERSEQKS</sequence>
<feature type="region of interest" description="Disordered" evidence="4">
    <location>
        <begin position="72"/>
        <end position="120"/>
    </location>
</feature>
<dbReference type="InterPro" id="IPR011990">
    <property type="entry name" value="TPR-like_helical_dom_sf"/>
</dbReference>
<dbReference type="GO" id="GO:0034080">
    <property type="term" value="P:CENP-A containing chromatin assembly"/>
    <property type="evidence" value="ECO:0007669"/>
    <property type="project" value="TreeGrafter"/>
</dbReference>
<keyword evidence="3" id="KW-0175">Coiled coil</keyword>
<dbReference type="GO" id="GO:0006335">
    <property type="term" value="P:DNA replication-dependent chromatin assembly"/>
    <property type="evidence" value="ECO:0007669"/>
    <property type="project" value="TreeGrafter"/>
</dbReference>
<reference evidence="5" key="1">
    <citation type="submission" date="2021-02" db="EMBL/GenBank/DDBJ databases">
        <authorList>
            <person name="Dougan E. K."/>
            <person name="Rhodes N."/>
            <person name="Thang M."/>
            <person name="Chan C."/>
        </authorList>
    </citation>
    <scope>NUCLEOTIDE SEQUENCE</scope>
</reference>
<dbReference type="EMBL" id="CAJNNW010006237">
    <property type="protein sequence ID" value="CAE8648136.1"/>
    <property type="molecule type" value="Genomic_DNA"/>
</dbReference>
<organism evidence="5 6">
    <name type="scientific">Polarella glacialis</name>
    <name type="common">Dinoflagellate</name>
    <dbReference type="NCBI Taxonomy" id="89957"/>
    <lineage>
        <taxon>Eukaryota</taxon>
        <taxon>Sar</taxon>
        <taxon>Alveolata</taxon>
        <taxon>Dinophyceae</taxon>
        <taxon>Suessiales</taxon>
        <taxon>Suessiaceae</taxon>
        <taxon>Polarella</taxon>
    </lineage>
</organism>